<dbReference type="PANTHER" id="PTHR10491:SF4">
    <property type="entry name" value="METHIONINE ADENOSYLTRANSFERASE 2 SUBUNIT BETA"/>
    <property type="match status" value="1"/>
</dbReference>
<dbReference type="Gene3D" id="3.40.50.720">
    <property type="entry name" value="NAD(P)-binding Rossmann-like Domain"/>
    <property type="match status" value="1"/>
</dbReference>
<evidence type="ECO:0000256" key="2">
    <source>
        <dbReference type="RuleBase" id="RU364082"/>
    </source>
</evidence>
<reference evidence="4 5" key="1">
    <citation type="submission" date="2018-07" db="EMBL/GenBank/DDBJ databases">
        <title>High-quality-draft genome sequence of Gaiella occulta.</title>
        <authorList>
            <person name="Severino R."/>
            <person name="Froufe H.J.C."/>
            <person name="Rainey F.A."/>
            <person name="Barroso C."/>
            <person name="Albuquerque L."/>
            <person name="Lobo-Da-Cunha A."/>
            <person name="Da Costa M.S."/>
            <person name="Egas C."/>
        </authorList>
    </citation>
    <scope>NUCLEOTIDE SEQUENCE [LARGE SCALE GENOMIC DNA]</scope>
    <source>
        <strain evidence="4 5">F2-233</strain>
    </source>
</reference>
<accession>A0A7M2YX40</accession>
<dbReference type="PANTHER" id="PTHR10491">
    <property type="entry name" value="DTDP-4-DEHYDRORHAMNOSE REDUCTASE"/>
    <property type="match status" value="1"/>
</dbReference>
<protein>
    <recommendedName>
        <fullName evidence="2">dTDP-4-dehydrorhamnose reductase</fullName>
        <ecNumber evidence="2">1.1.1.133</ecNumber>
    </recommendedName>
</protein>
<gene>
    <name evidence="4" type="ORF">Gocc_2144</name>
</gene>
<comment type="pathway">
    <text evidence="2">Carbohydrate biosynthesis; dTDP-L-rhamnose biosynthesis.</text>
</comment>
<dbReference type="CDD" id="cd05254">
    <property type="entry name" value="dTDP_HR_like_SDR_e"/>
    <property type="match status" value="1"/>
</dbReference>
<comment type="similarity">
    <text evidence="1 2">Belongs to the dTDP-4-dehydrorhamnose reductase family.</text>
</comment>
<dbReference type="Gene3D" id="3.90.25.10">
    <property type="entry name" value="UDP-galactose 4-epimerase, domain 1"/>
    <property type="match status" value="1"/>
</dbReference>
<dbReference type="Pfam" id="PF04321">
    <property type="entry name" value="RmlD_sub_bind"/>
    <property type="match status" value="1"/>
</dbReference>
<dbReference type="EC" id="1.1.1.133" evidence="2"/>
<dbReference type="EMBL" id="QQZY01000005">
    <property type="protein sequence ID" value="RDI74047.1"/>
    <property type="molecule type" value="Genomic_DNA"/>
</dbReference>
<dbReference type="InterPro" id="IPR036291">
    <property type="entry name" value="NAD(P)-bd_dom_sf"/>
</dbReference>
<dbReference type="GO" id="GO:0019305">
    <property type="term" value="P:dTDP-rhamnose biosynthetic process"/>
    <property type="evidence" value="ECO:0007669"/>
    <property type="project" value="UniProtKB-UniPathway"/>
</dbReference>
<evidence type="ECO:0000256" key="1">
    <source>
        <dbReference type="ARBA" id="ARBA00010944"/>
    </source>
</evidence>
<comment type="caution">
    <text evidence="4">The sequence shown here is derived from an EMBL/GenBank/DDBJ whole genome shotgun (WGS) entry which is preliminary data.</text>
</comment>
<evidence type="ECO:0000259" key="3">
    <source>
        <dbReference type="Pfam" id="PF04321"/>
    </source>
</evidence>
<dbReference type="RefSeq" id="WP_181813583.1">
    <property type="nucleotide sequence ID" value="NZ_QQZY01000005.1"/>
</dbReference>
<name>A0A7M2YX40_9ACTN</name>
<dbReference type="AlphaFoldDB" id="A0A7M2YX40"/>
<organism evidence="4 5">
    <name type="scientific">Gaiella occulta</name>
    <dbReference type="NCBI Taxonomy" id="1002870"/>
    <lineage>
        <taxon>Bacteria</taxon>
        <taxon>Bacillati</taxon>
        <taxon>Actinomycetota</taxon>
        <taxon>Thermoleophilia</taxon>
        <taxon>Gaiellales</taxon>
        <taxon>Gaiellaceae</taxon>
        <taxon>Gaiella</taxon>
    </lineage>
</organism>
<dbReference type="InterPro" id="IPR029903">
    <property type="entry name" value="RmlD-like-bd"/>
</dbReference>
<dbReference type="NCBIfam" id="TIGR01214">
    <property type="entry name" value="rmlD"/>
    <property type="match status" value="1"/>
</dbReference>
<sequence length="278" mass="29244">MEHDDTDPVSARRVLITGAGGQLGQALRRAFAGDEVIALTRADWDVSFPPPPGLPPLDLVLHAAAWTNVDGAEDDPQAAAAVNVGGSAHAAELGAPVVAFSSDYVFDGRKGAPYVESDGPSPLSAYGRTKLHGEAAAGERAWVVRSSWLFGPTGHNFVRTMLRLGAERDEVSVVDDQRGCPTYVGHLAAATRELVDGGAPFGVWHLAAAGECTWAGFAEAIFAQAGLDCRVRRVTTAQFGARAPRPAYSVLRSEKGAPELPHWREGLAECIARIGAAT</sequence>
<feature type="domain" description="RmlD-like substrate binding" evidence="3">
    <location>
        <begin position="13"/>
        <end position="273"/>
    </location>
</feature>
<dbReference type="SUPFAM" id="SSF51735">
    <property type="entry name" value="NAD(P)-binding Rossmann-fold domains"/>
    <property type="match status" value="1"/>
</dbReference>
<comment type="function">
    <text evidence="2">Catalyzes the reduction of dTDP-6-deoxy-L-lyxo-4-hexulose to yield dTDP-L-rhamnose.</text>
</comment>
<reference evidence="5" key="2">
    <citation type="journal article" date="2019" name="MicrobiologyOpen">
        <title>High-quality draft genome sequence of Gaiella occulta isolated from a 150 meter deep mineral water borehole and comparison with the genome sequences of other deep-branching lineages of the phylum Actinobacteria.</title>
        <authorList>
            <person name="Severino R."/>
            <person name="Froufe H.J.C."/>
            <person name="Barroso C."/>
            <person name="Albuquerque L."/>
            <person name="Lobo-da-Cunha A."/>
            <person name="da Costa M.S."/>
            <person name="Egas C."/>
        </authorList>
    </citation>
    <scope>NUCLEOTIDE SEQUENCE [LARGE SCALE GENOMIC DNA]</scope>
    <source>
        <strain evidence="5">F2-233</strain>
    </source>
</reference>
<dbReference type="Proteomes" id="UP000254134">
    <property type="component" value="Unassembled WGS sequence"/>
</dbReference>
<dbReference type="GO" id="GO:0008831">
    <property type="term" value="F:dTDP-4-dehydrorhamnose reductase activity"/>
    <property type="evidence" value="ECO:0007669"/>
    <property type="project" value="UniProtKB-EC"/>
</dbReference>
<keyword evidence="2" id="KW-0560">Oxidoreductase</keyword>
<proteinExistence type="inferred from homology"/>
<evidence type="ECO:0000313" key="5">
    <source>
        <dbReference type="Proteomes" id="UP000254134"/>
    </source>
</evidence>
<dbReference type="UniPathway" id="UPA00124"/>
<keyword evidence="2" id="KW-0521">NADP</keyword>
<dbReference type="GO" id="GO:0005829">
    <property type="term" value="C:cytosol"/>
    <property type="evidence" value="ECO:0007669"/>
    <property type="project" value="TreeGrafter"/>
</dbReference>
<dbReference type="InterPro" id="IPR005913">
    <property type="entry name" value="dTDP_dehydrorham_reduct"/>
</dbReference>
<evidence type="ECO:0000313" key="4">
    <source>
        <dbReference type="EMBL" id="RDI74047.1"/>
    </source>
</evidence>
<keyword evidence="5" id="KW-1185">Reference proteome</keyword>